<dbReference type="Proteomes" id="UP000054783">
    <property type="component" value="Unassembled WGS sequence"/>
</dbReference>
<accession>A0A0V0V093</accession>
<gene>
    <name evidence="1" type="ORF">T12_4619</name>
</gene>
<protein>
    <submittedName>
        <fullName evidence="1">Uncharacterized protein</fullName>
    </submittedName>
</protein>
<comment type="caution">
    <text evidence="1">The sequence shown here is derived from an EMBL/GenBank/DDBJ whole genome shotgun (WGS) entry which is preliminary data.</text>
</comment>
<proteinExistence type="predicted"/>
<sequence>MSTDVKCSFRSLYCVQRDVKPEATSFPFHEAVNVFSACKLAL</sequence>
<evidence type="ECO:0000313" key="2">
    <source>
        <dbReference type="Proteomes" id="UP000054783"/>
    </source>
</evidence>
<evidence type="ECO:0000313" key="1">
    <source>
        <dbReference type="EMBL" id="KRX56653.1"/>
    </source>
</evidence>
<name>A0A0V0V093_9BILA</name>
<dbReference type="AlphaFoldDB" id="A0A0V0V093"/>
<dbReference type="EMBL" id="JYDQ01006258">
    <property type="protein sequence ID" value="KRX56653.1"/>
    <property type="molecule type" value="Genomic_DNA"/>
</dbReference>
<organism evidence="1 2">
    <name type="scientific">Trichinella patagoniensis</name>
    <dbReference type="NCBI Taxonomy" id="990121"/>
    <lineage>
        <taxon>Eukaryota</taxon>
        <taxon>Metazoa</taxon>
        <taxon>Ecdysozoa</taxon>
        <taxon>Nematoda</taxon>
        <taxon>Enoplea</taxon>
        <taxon>Dorylaimia</taxon>
        <taxon>Trichinellida</taxon>
        <taxon>Trichinellidae</taxon>
        <taxon>Trichinella</taxon>
    </lineage>
</organism>
<reference evidence="1 2" key="1">
    <citation type="submission" date="2015-01" db="EMBL/GenBank/DDBJ databases">
        <title>Evolution of Trichinella species and genotypes.</title>
        <authorList>
            <person name="Korhonen P.K."/>
            <person name="Edoardo P."/>
            <person name="Giuseppe L.R."/>
            <person name="Gasser R.B."/>
        </authorList>
    </citation>
    <scope>NUCLEOTIDE SEQUENCE [LARGE SCALE GENOMIC DNA]</scope>
    <source>
        <strain evidence="1">ISS2496</strain>
    </source>
</reference>
<keyword evidence="2" id="KW-1185">Reference proteome</keyword>